<evidence type="ECO:0000313" key="12">
    <source>
        <dbReference type="Proteomes" id="UP000510647"/>
    </source>
</evidence>
<keyword evidence="5" id="KW-0418">Kinase</keyword>
<dbReference type="GO" id="GO:0005737">
    <property type="term" value="C:cytoplasm"/>
    <property type="evidence" value="ECO:0007669"/>
    <property type="project" value="TreeGrafter"/>
</dbReference>
<evidence type="ECO:0000256" key="9">
    <source>
        <dbReference type="PROSITE-ProRule" id="PRU10141"/>
    </source>
</evidence>
<reference evidence="11 12" key="1">
    <citation type="submission" date="2020-06" db="EMBL/GenBank/DDBJ databases">
        <title>The yeast mating-type switching endonuclease HO is a domesticated member of an unorthodox homing genetic element family.</title>
        <authorList>
            <person name="Coughlan A.Y."/>
            <person name="Lombardi L."/>
            <person name="Braun-Galleani S."/>
            <person name="Martos A.R."/>
            <person name="Galeote V."/>
            <person name="Bigey F."/>
            <person name="Dequin S."/>
            <person name="Byrne K.P."/>
            <person name="Wolfe K.H."/>
        </authorList>
    </citation>
    <scope>NUCLEOTIDE SEQUENCE [LARGE SCALE GENOMIC DNA]</scope>
    <source>
        <strain evidence="11 12">CBS2947</strain>
    </source>
</reference>
<evidence type="ECO:0000256" key="3">
    <source>
        <dbReference type="ARBA" id="ARBA00022679"/>
    </source>
</evidence>
<keyword evidence="12" id="KW-1185">Reference proteome</keyword>
<evidence type="ECO:0000259" key="10">
    <source>
        <dbReference type="PROSITE" id="PS50011"/>
    </source>
</evidence>
<dbReference type="GO" id="GO:0005524">
    <property type="term" value="F:ATP binding"/>
    <property type="evidence" value="ECO:0007669"/>
    <property type="project" value="UniProtKB-UniRule"/>
</dbReference>
<dbReference type="InterPro" id="IPR011009">
    <property type="entry name" value="Kinase-like_dom_sf"/>
</dbReference>
<name>A0A7H9HKU7_9SACH</name>
<keyword evidence="6 9" id="KW-0067">ATP-binding</keyword>
<protein>
    <recommendedName>
        <fullName evidence="1">non-specific serine/threonine protein kinase</fullName>
        <ecNumber evidence="1">2.7.11.1</ecNumber>
    </recommendedName>
</protein>
<evidence type="ECO:0000256" key="5">
    <source>
        <dbReference type="ARBA" id="ARBA00022777"/>
    </source>
</evidence>
<feature type="binding site" evidence="9">
    <location>
        <position position="45"/>
    </location>
    <ligand>
        <name>ATP</name>
        <dbReference type="ChEBI" id="CHEBI:30616"/>
    </ligand>
</feature>
<dbReference type="EC" id="2.7.11.1" evidence="1"/>
<dbReference type="SUPFAM" id="SSF56112">
    <property type="entry name" value="Protein kinase-like (PK-like)"/>
    <property type="match status" value="1"/>
</dbReference>
<dbReference type="Pfam" id="PF00069">
    <property type="entry name" value="Pkinase"/>
    <property type="match status" value="1"/>
</dbReference>
<accession>A0A7H9HKU7</accession>
<dbReference type="Proteomes" id="UP000510647">
    <property type="component" value="Chromosome 1"/>
</dbReference>
<dbReference type="PROSITE" id="PS50011">
    <property type="entry name" value="PROTEIN_KINASE_DOM"/>
    <property type="match status" value="1"/>
</dbReference>
<proteinExistence type="predicted"/>
<comment type="catalytic activity">
    <reaction evidence="8">
        <text>L-seryl-[protein] + ATP = O-phospho-L-seryl-[protein] + ADP + H(+)</text>
        <dbReference type="Rhea" id="RHEA:17989"/>
        <dbReference type="Rhea" id="RHEA-COMP:9863"/>
        <dbReference type="Rhea" id="RHEA-COMP:11604"/>
        <dbReference type="ChEBI" id="CHEBI:15378"/>
        <dbReference type="ChEBI" id="CHEBI:29999"/>
        <dbReference type="ChEBI" id="CHEBI:30616"/>
        <dbReference type="ChEBI" id="CHEBI:83421"/>
        <dbReference type="ChEBI" id="CHEBI:456216"/>
        <dbReference type="EC" id="2.7.11.1"/>
    </reaction>
</comment>
<dbReference type="InterPro" id="IPR000719">
    <property type="entry name" value="Prot_kinase_dom"/>
</dbReference>
<dbReference type="InterPro" id="IPR017441">
    <property type="entry name" value="Protein_kinase_ATP_BS"/>
</dbReference>
<evidence type="ECO:0000313" key="11">
    <source>
        <dbReference type="EMBL" id="QLQ78454.1"/>
    </source>
</evidence>
<comment type="catalytic activity">
    <reaction evidence="7">
        <text>L-threonyl-[protein] + ATP = O-phospho-L-threonyl-[protein] + ADP + H(+)</text>
        <dbReference type="Rhea" id="RHEA:46608"/>
        <dbReference type="Rhea" id="RHEA-COMP:11060"/>
        <dbReference type="Rhea" id="RHEA-COMP:11605"/>
        <dbReference type="ChEBI" id="CHEBI:15378"/>
        <dbReference type="ChEBI" id="CHEBI:30013"/>
        <dbReference type="ChEBI" id="CHEBI:30616"/>
        <dbReference type="ChEBI" id="CHEBI:61977"/>
        <dbReference type="ChEBI" id="CHEBI:456216"/>
        <dbReference type="EC" id="2.7.11.1"/>
    </reaction>
</comment>
<organism evidence="11 12">
    <name type="scientific">Torulaspora globosa</name>
    <dbReference type="NCBI Taxonomy" id="48254"/>
    <lineage>
        <taxon>Eukaryota</taxon>
        <taxon>Fungi</taxon>
        <taxon>Dikarya</taxon>
        <taxon>Ascomycota</taxon>
        <taxon>Saccharomycotina</taxon>
        <taxon>Saccharomycetes</taxon>
        <taxon>Saccharomycetales</taxon>
        <taxon>Saccharomycetaceae</taxon>
        <taxon>Torulaspora</taxon>
    </lineage>
</organism>
<evidence type="ECO:0000256" key="8">
    <source>
        <dbReference type="ARBA" id="ARBA00048679"/>
    </source>
</evidence>
<gene>
    <name evidence="11" type="ORF">HG537_0A07010</name>
</gene>
<keyword evidence="2" id="KW-0723">Serine/threonine-protein kinase</keyword>
<keyword evidence="4 9" id="KW-0547">Nucleotide-binding</keyword>
<evidence type="ECO:0000256" key="4">
    <source>
        <dbReference type="ARBA" id="ARBA00022741"/>
    </source>
</evidence>
<dbReference type="OrthoDB" id="539158at2759"/>
<dbReference type="PANTHER" id="PTHR43895">
    <property type="entry name" value="CALCIUM/CALMODULIN-DEPENDENT PROTEIN KINASE KINASE-RELATED"/>
    <property type="match status" value="1"/>
</dbReference>
<sequence>MNGVDDLSLPMIKDVVIGETIGQGTFACVKNAYLKVDPSVVIAVKFVHIPSCKKFGLSEKDVVGEIILHSKCCNHANILRVIDCNVTRDHLWIAMEMADGGDLFDKIEPDVGVDYEVAQFYFQQLVNAVTYLHLECHIAHRDIKPENILLDKNGNLKLADFGLASRFRRKDGTIRLSSDQRGSPQYMAPEVLMHVKYRPDSTDVWSIGVLVFVLLTGEVPWELPIQTDEKFQEFVRNEGNVAVGRWASIELRHLNLLRKILQPDPSKRATVQDLRKHPWFLNQLSFANKEGLCSNPALLAKKLFSNLRVSLSDDEYIRFTQDPLTVNGHNLEFRATQPASSDYAAIQHDSLNLDALRSTQKPYTQSATEGFRNDLAMSESSRWTRFISTDIAALQFSDKSNASFASQFRFNPIRLTKFYSAQEMEVILPLFEQALRFAKINIKPDLYADFLELKSSLGYEGAFPLIINIRTQDARGAKLNGVIIIKVVRENLKSISFERKAGDPLDWRRLFKRVALFCREIILVPD</sequence>
<dbReference type="EMBL" id="CP059267">
    <property type="protein sequence ID" value="QLQ78454.1"/>
    <property type="molecule type" value="Genomic_DNA"/>
</dbReference>
<evidence type="ECO:0000256" key="7">
    <source>
        <dbReference type="ARBA" id="ARBA00047899"/>
    </source>
</evidence>
<dbReference type="Gene3D" id="1.10.510.10">
    <property type="entry name" value="Transferase(Phosphotransferase) domain 1"/>
    <property type="match status" value="1"/>
</dbReference>
<keyword evidence="3" id="KW-0808">Transferase</keyword>
<dbReference type="GO" id="GO:0035861">
    <property type="term" value="C:site of double-strand break"/>
    <property type="evidence" value="ECO:0007669"/>
    <property type="project" value="TreeGrafter"/>
</dbReference>
<evidence type="ECO:0000256" key="6">
    <source>
        <dbReference type="ARBA" id="ARBA00022840"/>
    </source>
</evidence>
<dbReference type="InterPro" id="IPR008271">
    <property type="entry name" value="Ser/Thr_kinase_AS"/>
</dbReference>
<dbReference type="AlphaFoldDB" id="A0A7H9HKU7"/>
<dbReference type="FunFam" id="1.10.510.10:FF:000571">
    <property type="entry name" value="Maternal embryonic leucine zipper kinase"/>
    <property type="match status" value="1"/>
</dbReference>
<dbReference type="PANTHER" id="PTHR43895:SF32">
    <property type="entry name" value="SERINE_THREONINE-PROTEIN KINASE CHK1"/>
    <property type="match status" value="1"/>
</dbReference>
<dbReference type="GO" id="GO:0007095">
    <property type="term" value="P:mitotic G2 DNA damage checkpoint signaling"/>
    <property type="evidence" value="ECO:0007669"/>
    <property type="project" value="TreeGrafter"/>
</dbReference>
<dbReference type="PROSITE" id="PS00108">
    <property type="entry name" value="PROTEIN_KINASE_ST"/>
    <property type="match status" value="1"/>
</dbReference>
<evidence type="ECO:0000256" key="1">
    <source>
        <dbReference type="ARBA" id="ARBA00012513"/>
    </source>
</evidence>
<dbReference type="GO" id="GO:0004674">
    <property type="term" value="F:protein serine/threonine kinase activity"/>
    <property type="evidence" value="ECO:0007669"/>
    <property type="project" value="UniProtKB-KW"/>
</dbReference>
<dbReference type="GO" id="GO:0005634">
    <property type="term" value="C:nucleus"/>
    <property type="evidence" value="ECO:0007669"/>
    <property type="project" value="TreeGrafter"/>
</dbReference>
<dbReference type="SMART" id="SM00220">
    <property type="entry name" value="S_TKc"/>
    <property type="match status" value="1"/>
</dbReference>
<evidence type="ECO:0000256" key="2">
    <source>
        <dbReference type="ARBA" id="ARBA00022527"/>
    </source>
</evidence>
<dbReference type="PROSITE" id="PS00107">
    <property type="entry name" value="PROTEIN_KINASE_ATP"/>
    <property type="match status" value="1"/>
</dbReference>
<feature type="domain" description="Protein kinase" evidence="10">
    <location>
        <begin position="15"/>
        <end position="280"/>
    </location>
</feature>